<dbReference type="EMBL" id="PGOL01005540">
    <property type="protein sequence ID" value="PKI34969.1"/>
    <property type="molecule type" value="Genomic_DNA"/>
</dbReference>
<dbReference type="AlphaFoldDB" id="A0A2I0HTD3"/>
<proteinExistence type="predicted"/>
<reference evidence="2 3" key="1">
    <citation type="submission" date="2017-11" db="EMBL/GenBank/DDBJ databases">
        <title>De-novo sequencing of pomegranate (Punica granatum L.) genome.</title>
        <authorList>
            <person name="Akparov Z."/>
            <person name="Amiraslanov A."/>
            <person name="Hajiyeva S."/>
            <person name="Abbasov M."/>
            <person name="Kaur K."/>
            <person name="Hamwieh A."/>
            <person name="Solovyev V."/>
            <person name="Salamov A."/>
            <person name="Braich B."/>
            <person name="Kosarev P."/>
            <person name="Mahmoud A."/>
            <person name="Hajiyev E."/>
            <person name="Babayeva S."/>
            <person name="Izzatullayeva V."/>
            <person name="Mammadov A."/>
            <person name="Mammadov A."/>
            <person name="Sharifova S."/>
            <person name="Ojaghi J."/>
            <person name="Eynullazada K."/>
            <person name="Bayramov B."/>
            <person name="Abdulazimova A."/>
            <person name="Shahmuradov I."/>
        </authorList>
    </citation>
    <scope>NUCLEOTIDE SEQUENCE [LARGE SCALE GENOMIC DNA]</scope>
    <source>
        <strain evidence="3">cv. AG2017</strain>
        <tissue evidence="2">Leaf</tissue>
    </source>
</reference>
<feature type="region of interest" description="Disordered" evidence="1">
    <location>
        <begin position="1"/>
        <end position="149"/>
    </location>
</feature>
<evidence type="ECO:0000313" key="3">
    <source>
        <dbReference type="Proteomes" id="UP000233551"/>
    </source>
</evidence>
<protein>
    <submittedName>
        <fullName evidence="2">Uncharacterized protein</fullName>
    </submittedName>
</protein>
<comment type="caution">
    <text evidence="2">The sequence shown here is derived from an EMBL/GenBank/DDBJ whole genome shotgun (WGS) entry which is preliminary data.</text>
</comment>
<accession>A0A2I0HTD3</accession>
<keyword evidence="3" id="KW-1185">Reference proteome</keyword>
<evidence type="ECO:0000256" key="1">
    <source>
        <dbReference type="SAM" id="MobiDB-lite"/>
    </source>
</evidence>
<feature type="compositionally biased region" description="Basic and acidic residues" evidence="1">
    <location>
        <begin position="97"/>
        <end position="110"/>
    </location>
</feature>
<feature type="compositionally biased region" description="Polar residues" evidence="1">
    <location>
        <begin position="86"/>
        <end position="95"/>
    </location>
</feature>
<sequence>MKKIDGGGSRQSPAFQATSLEAFQASPPTPPLPSRLHFIDGHRVDSENTESGRETRGSGTRKPHKGLDPLRSPWGVGGVFGGGAFTVNTPPNSLFKNRRESERRGKDRSAAGRPAVHGPPYDIVGGVGCPQRGRLGGQPAGDLSPGQPRLMRQVVCRCVG</sequence>
<dbReference type="Proteomes" id="UP000233551">
    <property type="component" value="Unassembled WGS sequence"/>
</dbReference>
<gene>
    <name evidence="2" type="ORF">CRG98_044675</name>
</gene>
<name>A0A2I0HTD3_PUNGR</name>
<evidence type="ECO:0000313" key="2">
    <source>
        <dbReference type="EMBL" id="PKI34969.1"/>
    </source>
</evidence>
<organism evidence="2 3">
    <name type="scientific">Punica granatum</name>
    <name type="common">Pomegranate</name>
    <dbReference type="NCBI Taxonomy" id="22663"/>
    <lineage>
        <taxon>Eukaryota</taxon>
        <taxon>Viridiplantae</taxon>
        <taxon>Streptophyta</taxon>
        <taxon>Embryophyta</taxon>
        <taxon>Tracheophyta</taxon>
        <taxon>Spermatophyta</taxon>
        <taxon>Magnoliopsida</taxon>
        <taxon>eudicotyledons</taxon>
        <taxon>Gunneridae</taxon>
        <taxon>Pentapetalae</taxon>
        <taxon>rosids</taxon>
        <taxon>malvids</taxon>
        <taxon>Myrtales</taxon>
        <taxon>Lythraceae</taxon>
        <taxon>Punica</taxon>
    </lineage>
</organism>
<feature type="compositionally biased region" description="Gly residues" evidence="1">
    <location>
        <begin position="75"/>
        <end position="84"/>
    </location>
</feature>
<feature type="compositionally biased region" description="Polar residues" evidence="1">
    <location>
        <begin position="10"/>
        <end position="21"/>
    </location>
</feature>
<feature type="compositionally biased region" description="Basic and acidic residues" evidence="1">
    <location>
        <begin position="37"/>
        <end position="56"/>
    </location>
</feature>